<reference evidence="1" key="1">
    <citation type="submission" date="2022-06" db="EMBL/GenBank/DDBJ databases">
        <title>Dynamics of rice microbiomes reveals core vertical transmitted seed endophytes.</title>
        <authorList>
            <person name="Liao K."/>
            <person name="Zhang X."/>
        </authorList>
    </citation>
    <scope>NUCLEOTIDE SEQUENCE</scope>
    <source>
        <strain evidence="1">JT1-17</strain>
    </source>
</reference>
<protein>
    <submittedName>
        <fullName evidence="1">Uncharacterized protein</fullName>
    </submittedName>
</protein>
<dbReference type="RefSeq" id="WP_028724165.1">
    <property type="nucleotide sequence ID" value="NZ_JABEAA010000005.1"/>
</dbReference>
<dbReference type="Proteomes" id="UP001208888">
    <property type="component" value="Unassembled WGS sequence"/>
</dbReference>
<dbReference type="EMBL" id="JANFVX010000014">
    <property type="protein sequence ID" value="MCW0345341.1"/>
    <property type="molecule type" value="Genomic_DNA"/>
</dbReference>
<accession>A0AAJ1FSL3</accession>
<organism evidence="1 2">
    <name type="scientific">Pantoea ananas</name>
    <name type="common">Erwinia uredovora</name>
    <dbReference type="NCBI Taxonomy" id="553"/>
    <lineage>
        <taxon>Bacteria</taxon>
        <taxon>Pseudomonadati</taxon>
        <taxon>Pseudomonadota</taxon>
        <taxon>Gammaproteobacteria</taxon>
        <taxon>Enterobacterales</taxon>
        <taxon>Erwiniaceae</taxon>
        <taxon>Pantoea</taxon>
    </lineage>
</organism>
<comment type="caution">
    <text evidence="1">The sequence shown here is derived from an EMBL/GenBank/DDBJ whole genome shotgun (WGS) entry which is preliminary data.</text>
</comment>
<evidence type="ECO:0000313" key="1">
    <source>
        <dbReference type="EMBL" id="MCW0345341.1"/>
    </source>
</evidence>
<name>A0AAJ1FSL3_PANAN</name>
<gene>
    <name evidence="1" type="ORF">NB703_003434</name>
</gene>
<proteinExistence type="predicted"/>
<sequence length="264" mass="30414">MSGFLSKIDANPPHWAGELIDAWDDTLLYQYAGFLTRHHWTESGTINVFCIKGTSHPDYQGLSWSEFLHQGKHMASNLALIESNQAYYECYTSYYCEIAAKQPAMCFNSYNGIDWYVGADGNHRAALARFLFHYLGKSYLHGVQLNHYEFNVPLLDVFLALREELSLHTAQGFFMDLSVNRVHRCRESNPGWKTDIYSTSLYFSTGSWSRRYEQNPAVRAVSEAREITAPAEGIELLVALRLWRERRMAERKGVFSWLSGRRDA</sequence>
<dbReference type="AlphaFoldDB" id="A0AAJ1FSL3"/>
<evidence type="ECO:0000313" key="2">
    <source>
        <dbReference type="Proteomes" id="UP001208888"/>
    </source>
</evidence>